<protein>
    <submittedName>
        <fullName evidence="2">Uncharacterized protein</fullName>
    </submittedName>
</protein>
<organism evidence="2 3">
    <name type="scientific">[Roseibacterium] beibuensis</name>
    <dbReference type="NCBI Taxonomy" id="1193142"/>
    <lineage>
        <taxon>Bacteria</taxon>
        <taxon>Pseudomonadati</taxon>
        <taxon>Pseudomonadota</taxon>
        <taxon>Alphaproteobacteria</taxon>
        <taxon>Rhodobacterales</taxon>
        <taxon>Roseobacteraceae</taxon>
        <taxon>Roseicyclus</taxon>
    </lineage>
</organism>
<feature type="region of interest" description="Disordered" evidence="1">
    <location>
        <begin position="92"/>
        <end position="112"/>
    </location>
</feature>
<dbReference type="Proteomes" id="UP001499910">
    <property type="component" value="Unassembled WGS sequence"/>
</dbReference>
<reference evidence="3" key="1">
    <citation type="journal article" date="2019" name="Int. J. Syst. Evol. Microbiol.">
        <title>The Global Catalogue of Microorganisms (GCM) 10K type strain sequencing project: providing services to taxonomists for standard genome sequencing and annotation.</title>
        <authorList>
            <consortium name="The Broad Institute Genomics Platform"/>
            <consortium name="The Broad Institute Genome Sequencing Center for Infectious Disease"/>
            <person name="Wu L."/>
            <person name="Ma J."/>
        </authorList>
    </citation>
    <scope>NUCLEOTIDE SEQUENCE [LARGE SCALE GENOMIC DNA]</scope>
    <source>
        <strain evidence="3">JCM 18015</strain>
    </source>
</reference>
<evidence type="ECO:0000256" key="1">
    <source>
        <dbReference type="SAM" id="MobiDB-lite"/>
    </source>
</evidence>
<gene>
    <name evidence="2" type="ORF">GCM10023209_34490</name>
</gene>
<comment type="caution">
    <text evidence="2">The sequence shown here is derived from an EMBL/GenBank/DDBJ whole genome shotgun (WGS) entry which is preliminary data.</text>
</comment>
<name>A0ABP9LPJ9_9RHOB</name>
<proteinExistence type="predicted"/>
<dbReference type="RefSeq" id="WP_259554238.1">
    <property type="nucleotide sequence ID" value="NZ_BAABHW010000007.1"/>
</dbReference>
<sequence>MMYLDHEGDQRLCLLSLSIDPLALATGLENRDAVTRFAKGLYRNPTGIIERAMQAAANGRKGYRLVTREKIRGRTLAGSFDCPSPMLVSEARDRRTLPDAQEPGPEEGKTSFFDPDIRKAILKIDESRSIRKPRYESEEERAEKERDMMERMHIETGPASAMILRDLFGYESGFRVLGDMMPDEEPEHPAF</sequence>
<evidence type="ECO:0000313" key="2">
    <source>
        <dbReference type="EMBL" id="GAA5080680.1"/>
    </source>
</evidence>
<evidence type="ECO:0000313" key="3">
    <source>
        <dbReference type="Proteomes" id="UP001499910"/>
    </source>
</evidence>
<accession>A0ABP9LPJ9</accession>
<dbReference type="EMBL" id="BAABHW010000007">
    <property type="protein sequence ID" value="GAA5080680.1"/>
    <property type="molecule type" value="Genomic_DNA"/>
</dbReference>
<keyword evidence="3" id="KW-1185">Reference proteome</keyword>